<dbReference type="PANTHER" id="PTHR32347">
    <property type="entry name" value="EFFLUX SYSTEM COMPONENT YKNX-RELATED"/>
    <property type="match status" value="1"/>
</dbReference>
<dbReference type="EMBL" id="AUXZ01000082">
    <property type="protein sequence ID" value="KZN49258.1"/>
    <property type="molecule type" value="Genomic_DNA"/>
</dbReference>
<evidence type="ECO:0000313" key="4">
    <source>
        <dbReference type="EMBL" id="KZN49258.1"/>
    </source>
</evidence>
<evidence type="ECO:0000256" key="3">
    <source>
        <dbReference type="SAM" id="Coils"/>
    </source>
</evidence>
<feature type="coiled-coil region" evidence="3">
    <location>
        <begin position="109"/>
        <end position="157"/>
    </location>
</feature>
<feature type="coiled-coil region" evidence="3">
    <location>
        <begin position="182"/>
        <end position="234"/>
    </location>
</feature>
<dbReference type="RefSeq" id="WP_063362590.1">
    <property type="nucleotide sequence ID" value="NZ_AUXZ01000082.1"/>
</dbReference>
<keyword evidence="2 3" id="KW-0175">Coiled coil</keyword>
<protein>
    <recommendedName>
        <fullName evidence="6">RND efflux pump membrane fusion protein barrel-sandwich domain-containing protein</fullName>
    </recommendedName>
</protein>
<comment type="subcellular location">
    <subcellularLocation>
        <location evidence="1">Cell envelope</location>
    </subcellularLocation>
</comment>
<reference evidence="4 5" key="1">
    <citation type="submission" date="2013-07" db="EMBL/GenBank/DDBJ databases">
        <title>Comparative Genomic and Metabolomic Analysis of Twelve Strains of Pseudoalteromonas luteoviolacea.</title>
        <authorList>
            <person name="Vynne N.G."/>
            <person name="Mansson M."/>
            <person name="Gram L."/>
        </authorList>
    </citation>
    <scope>NUCLEOTIDE SEQUENCE [LARGE SCALE GENOMIC DNA]</scope>
    <source>
        <strain evidence="4 5">H33</strain>
    </source>
</reference>
<sequence length="416" mass="46423">MDVIRSHSNKNKKKSAIFLLILIFLGVLFVSARGQSDNIPDIERDKLIWGTVQRGDLQVLVGGYGVLRSKKQTLITSQTPATVKEIYLRPGAKIEQDSVIMQLDNPEAYKNLEAARIALAKEKANLRKLKLSNRQKLLSEKSKLAELRSEYEVAKLKQIAEHKLVKDGIVSSITYQTTVLNVEQMKLRVKLLEEAFEQYKAVNLEVENIQQEEINEYANLYRSAAEQVERLTVRAGLAGILQRMPVELGQSVTAGQELALVGSKDDLLAMIKVSQSNADQLQIGQQVSVKSIQDKMAGKISRIAPQVNEGTIEIEITFDTPAPPSARPELSVDAEIVITTLKDTLFIERPINAQKDGQMELFKLDSENEWAEKKLISFGNESGNLIEIYGGAAENDRLILSSLPNFKDADRIQILN</sequence>
<dbReference type="InterPro" id="IPR050465">
    <property type="entry name" value="UPF0194_transport"/>
</dbReference>
<dbReference type="Proteomes" id="UP000076503">
    <property type="component" value="Unassembled WGS sequence"/>
</dbReference>
<evidence type="ECO:0000313" key="5">
    <source>
        <dbReference type="Proteomes" id="UP000076503"/>
    </source>
</evidence>
<dbReference type="PANTHER" id="PTHR32347:SF23">
    <property type="entry name" value="BLL5650 PROTEIN"/>
    <property type="match status" value="1"/>
</dbReference>
<evidence type="ECO:0000256" key="1">
    <source>
        <dbReference type="ARBA" id="ARBA00004196"/>
    </source>
</evidence>
<comment type="caution">
    <text evidence="4">The sequence shown here is derived from an EMBL/GenBank/DDBJ whole genome shotgun (WGS) entry which is preliminary data.</text>
</comment>
<evidence type="ECO:0000256" key="2">
    <source>
        <dbReference type="ARBA" id="ARBA00023054"/>
    </source>
</evidence>
<accession>A0A167DRM3</accession>
<evidence type="ECO:0008006" key="6">
    <source>
        <dbReference type="Google" id="ProtNLM"/>
    </source>
</evidence>
<dbReference type="AlphaFoldDB" id="A0A167DRM3"/>
<dbReference type="Gene3D" id="2.40.50.100">
    <property type="match status" value="1"/>
</dbReference>
<dbReference type="GO" id="GO:0030313">
    <property type="term" value="C:cell envelope"/>
    <property type="evidence" value="ECO:0007669"/>
    <property type="project" value="UniProtKB-SubCell"/>
</dbReference>
<dbReference type="PATRIC" id="fig|1365251.3.peg.3234"/>
<dbReference type="Gene3D" id="2.40.30.170">
    <property type="match status" value="1"/>
</dbReference>
<dbReference type="Gene3D" id="1.10.287.470">
    <property type="entry name" value="Helix hairpin bin"/>
    <property type="match status" value="1"/>
</dbReference>
<organism evidence="4 5">
    <name type="scientific">Pseudoalteromonas luteoviolacea H33</name>
    <dbReference type="NCBI Taxonomy" id="1365251"/>
    <lineage>
        <taxon>Bacteria</taxon>
        <taxon>Pseudomonadati</taxon>
        <taxon>Pseudomonadota</taxon>
        <taxon>Gammaproteobacteria</taxon>
        <taxon>Alteromonadales</taxon>
        <taxon>Pseudoalteromonadaceae</taxon>
        <taxon>Pseudoalteromonas</taxon>
    </lineage>
</organism>
<proteinExistence type="predicted"/>
<name>A0A167DRM3_9GAMM</name>
<gene>
    <name evidence="4" type="ORF">N476_19610</name>
</gene>